<organism evidence="4 5">
    <name type="scientific">Pseudidiomarina andamanensis</name>
    <dbReference type="NCBI Taxonomy" id="1940690"/>
    <lineage>
        <taxon>Bacteria</taxon>
        <taxon>Pseudomonadati</taxon>
        <taxon>Pseudomonadota</taxon>
        <taxon>Gammaproteobacteria</taxon>
        <taxon>Alteromonadales</taxon>
        <taxon>Idiomarinaceae</taxon>
        <taxon>Pseudidiomarina</taxon>
    </lineage>
</organism>
<feature type="signal peptide" evidence="2">
    <location>
        <begin position="1"/>
        <end position="21"/>
    </location>
</feature>
<proteinExistence type="inferred from homology"/>
<evidence type="ECO:0000256" key="1">
    <source>
        <dbReference type="ARBA" id="ARBA00044755"/>
    </source>
</evidence>
<feature type="chain" id="PRO_5041682885" evidence="2">
    <location>
        <begin position="22"/>
        <end position="1316"/>
    </location>
</feature>
<keyword evidence="5" id="KW-1185">Reference proteome</keyword>
<name>A0AA92IN53_9GAMM</name>
<dbReference type="KEGG" id="panm:D3795_10405"/>
<dbReference type="Pfam" id="PF20419">
    <property type="entry name" value="DUF6701"/>
    <property type="match status" value="1"/>
</dbReference>
<evidence type="ECO:0000313" key="5">
    <source>
        <dbReference type="Proteomes" id="UP000427820"/>
    </source>
</evidence>
<evidence type="ECO:0000256" key="2">
    <source>
        <dbReference type="SAM" id="SignalP"/>
    </source>
</evidence>
<gene>
    <name evidence="4" type="ORF">D3795_10405</name>
</gene>
<protein>
    <submittedName>
        <fullName evidence="4">Polymer-forming cytoskeletal protein</fullName>
    </submittedName>
</protein>
<dbReference type="EMBL" id="CP032551">
    <property type="protein sequence ID" value="QGT96542.1"/>
    <property type="molecule type" value="Genomic_DNA"/>
</dbReference>
<dbReference type="PANTHER" id="PTHR35024">
    <property type="entry name" value="HYPOTHETICAL CYTOSOLIC PROTEIN"/>
    <property type="match status" value="1"/>
</dbReference>
<accession>A0AA92IN53</accession>
<evidence type="ECO:0000259" key="3">
    <source>
        <dbReference type="Pfam" id="PF20419"/>
    </source>
</evidence>
<dbReference type="InterPro" id="IPR046524">
    <property type="entry name" value="DUF6701"/>
</dbReference>
<dbReference type="Proteomes" id="UP000427820">
    <property type="component" value="Chromosome"/>
</dbReference>
<dbReference type="PANTHER" id="PTHR35024:SF4">
    <property type="entry name" value="POLYMER-FORMING CYTOSKELETAL PROTEIN"/>
    <property type="match status" value="1"/>
</dbReference>
<dbReference type="InterPro" id="IPR007607">
    <property type="entry name" value="BacA/B"/>
</dbReference>
<sequence length="1316" mass="137182">MGFYRSLIILIFILAANSAVAATYTLVKDKGTWLIPPECFTTNNGNVTCPNGLNLTSADSIITDGKTVFDVTGDANLNGVSIQVGATGIPLTINATGNINTGYQYNGEANLVASGAIVTGYQNTIVGNLSAAQITTGGQNNITGNLNAAQITTSYEDTITGSIIATQSIDINGRNTITGFISAPTSILLRSDNSVFNGNISSSGQITIGSSHTITGNLSGSDIITESPVTINGDISASGTFTLASGSQVTGDVEANNVNVLASNSNIQGDVTVIQNLVIGNSSGITGNASAETILLEASNAYITGSASATIEIQIDWQGTIGGNATAPTIENNGGTIAGEKFCDTGTGSTPPSCNTGTPPPPPPVDTCSLFNELADFGVVGGNGFTSGSGTQINDNDIVDETGLGGNTPTPSGTIDTVDLAFPPLDPAVFPSFISTGFYENQTNLAPGTYGTIHTKGANALSSTTGGGTYYIESITFTDNANTLNLGPGDYFIKSMFIGNNSTINIVPDGPVRLFIRDGISGGNDISFNSTGNVANLVVYLYEDADFIIGNYCNSGTNCPEFTFNGLIYSPSETANIEFGNNTNFQGGALTAGTVTLGNNSAITYSPQTQADVNEAAGCTPEPALVHHYRIQHPTQLVSCLAAPIEIIACANADCSETYDDTVTLTATASAANSTWSGDTIISTTTNSADWQFTLGTGSGYLRNINGGTTVISLNDAIPTATNITQCYNDAGTTITGCAVNFVSAGLVFTDTDGVSPIASSHAGLDFPILLQAIETNTTTGACEARVQGAQAVNVGLECANPLTCQADQTFTVNGTNVALNDNGTALTQTSVNVTFDANGSAPVTANYSDVGQVRLHASLELSENVGNGDPAIVLTGTSINDFVVRPHTLVARALDSSNNLWTATTDTGAGYKAAGEDFTFIVQALNAAGNPTPNFGNEVSATENVTVTFDSMAYPVIAGDTWSSSKLTITSPFIDDPDFAGAMRTVGARWREAGTPNILPGLLDNDYLGAGDALVRVPSPIGRFYPANFLVTSSNITNACPTDNFTYMGQPGIHVAFEIVAVNTLGVVTQNYHSPEYSNAAQLELTAANTSPADVASDEFASRLVAPLTSNWVNGRFDQLGMSATFNRLASEVPDGPYSAVRLGLRVLSEMDNRNFATTDLLTQKGPSAQLNGTLALRYGRLVLENTYGPENESLPVVMRAEYWDGTRFTLNDLDSCTASSPTSLAIVDNPSALNTSVAGVGSNLITGEVIPESLYWTAPSPVGSGEFLFEYQADSWLEYPWLDENGDSHRFPRATAGFGQYRGNDRVIFWMERQ</sequence>
<feature type="domain" description="DUF6701" evidence="3">
    <location>
        <begin position="723"/>
        <end position="1315"/>
    </location>
</feature>
<comment type="similarity">
    <text evidence="1">Belongs to the bactofilin family.</text>
</comment>
<evidence type="ECO:0000313" key="4">
    <source>
        <dbReference type="EMBL" id="QGT96542.1"/>
    </source>
</evidence>
<keyword evidence="2" id="KW-0732">Signal</keyword>
<dbReference type="RefSeq" id="WP_156268516.1">
    <property type="nucleotide sequence ID" value="NZ_CP032551.1"/>
</dbReference>
<reference evidence="4 5" key="1">
    <citation type="submission" date="2018-09" db="EMBL/GenBank/DDBJ databases">
        <title>Whole genome sequencing of Idiomarina andamanensis W-5T (LMG 29773T= JCM 31645T).</title>
        <authorList>
            <person name="Das S.K."/>
        </authorList>
    </citation>
    <scope>NUCLEOTIDE SEQUENCE [LARGE SCALE GENOMIC DNA]</scope>
    <source>
        <strain evidence="4 5">W-5T</strain>
    </source>
</reference>